<name>X1L5E0_9ZZZZ</name>
<accession>X1L5E0</accession>
<organism evidence="1">
    <name type="scientific">marine sediment metagenome</name>
    <dbReference type="NCBI Taxonomy" id="412755"/>
    <lineage>
        <taxon>unclassified sequences</taxon>
        <taxon>metagenomes</taxon>
        <taxon>ecological metagenomes</taxon>
    </lineage>
</organism>
<comment type="caution">
    <text evidence="1">The sequence shown here is derived from an EMBL/GenBank/DDBJ whole genome shotgun (WGS) entry which is preliminary data.</text>
</comment>
<sequence>MKNENIKNLAISLAKTETENGVVQVLSKFN</sequence>
<feature type="non-terminal residue" evidence="1">
    <location>
        <position position="30"/>
    </location>
</feature>
<gene>
    <name evidence="1" type="ORF">S03H2_69465</name>
</gene>
<protein>
    <submittedName>
        <fullName evidence="1">Uncharacterized protein</fullName>
    </submittedName>
</protein>
<proteinExistence type="predicted"/>
<dbReference type="AlphaFoldDB" id="X1L5E0"/>
<evidence type="ECO:0000313" key="1">
    <source>
        <dbReference type="EMBL" id="GAH97649.1"/>
    </source>
</evidence>
<reference evidence="1" key="1">
    <citation type="journal article" date="2014" name="Front. Microbiol.">
        <title>High frequency of phylogenetically diverse reductive dehalogenase-homologous genes in deep subseafloor sedimentary metagenomes.</title>
        <authorList>
            <person name="Kawai M."/>
            <person name="Futagami T."/>
            <person name="Toyoda A."/>
            <person name="Takaki Y."/>
            <person name="Nishi S."/>
            <person name="Hori S."/>
            <person name="Arai W."/>
            <person name="Tsubouchi T."/>
            <person name="Morono Y."/>
            <person name="Uchiyama I."/>
            <person name="Ito T."/>
            <person name="Fujiyama A."/>
            <person name="Inagaki F."/>
            <person name="Takami H."/>
        </authorList>
    </citation>
    <scope>NUCLEOTIDE SEQUENCE</scope>
    <source>
        <strain evidence="1">Expedition CK06-06</strain>
    </source>
</reference>
<dbReference type="EMBL" id="BARU01045904">
    <property type="protein sequence ID" value="GAH97649.1"/>
    <property type="molecule type" value="Genomic_DNA"/>
</dbReference>